<evidence type="ECO:0008006" key="5">
    <source>
        <dbReference type="Google" id="ProtNLM"/>
    </source>
</evidence>
<dbReference type="Pfam" id="PF16201">
    <property type="entry name" value="NopRA1"/>
    <property type="match status" value="1"/>
</dbReference>
<dbReference type="GO" id="GO:0000466">
    <property type="term" value="P:maturation of 5.8S rRNA from tricistronic rRNA transcript (SSU-rRNA, 5.8S rRNA, LSU-rRNA)"/>
    <property type="evidence" value="ECO:0007669"/>
    <property type="project" value="TreeGrafter"/>
</dbReference>
<reference evidence="3 4" key="1">
    <citation type="submission" date="2024-04" db="EMBL/GenBank/DDBJ databases">
        <authorList>
            <person name="Fracassetti M."/>
        </authorList>
    </citation>
    <scope>NUCLEOTIDE SEQUENCE [LARGE SCALE GENOMIC DNA]</scope>
</reference>
<dbReference type="GO" id="GO:0000463">
    <property type="term" value="P:maturation of LSU-rRNA from tricistronic rRNA transcript (SSU-rRNA, 5.8S rRNA, LSU-rRNA)"/>
    <property type="evidence" value="ECO:0007669"/>
    <property type="project" value="TreeGrafter"/>
</dbReference>
<sequence length="2591" mass="291041">MMEGGGLEFEEVKKETLVELPEMALGANHEAKLRELLHKINSIEIKLCSDATKEFIKLLKSDIGGEFLLQYVHLSANLSELMGAWNLQQGKPGMSYILSLISAILGHPEGKYQPDMKGRVAISGVLDRFARTLIEEKLDIICKELNGKEAKHQNAALLLLASIVRRGSGLASDVAKNFDFKLLSFVKLAEYKKKRHDQKRKHSTRKAFVGFGMSFLEVGKPGLLRWVLQQKEMYSGILRGLGNDDDETVIYVLSTLQNRILTEESLIPPALRSVLFGSVTLEQLVGISGRETGGSPADLAHNVLLLVCTDPSNGLMPDLKRHPNPLRGNPKRLLDLMKKLKATEIEHHRILLLEIVKRRPFLGAAYMEEIPYNLEDFASPAWFNTISLAANLVSSVSCNHPFCFIDHSSEVPPSSNNVDVQRIIPFISPRSFGRSVVNKGLLHSDFLVKNGTLRFVLEALKLLDSFLRDFSLSDFAKQSTEKWASVKHDIQNELRTLLPDPQVLLTLLSPLSSQARSDESGLKRKNAEFSPENILKRRKKFRASAIHGDDVIVGGITLTSDIALSQNDEIVDEQSPDELDSEKDYMNTLLELWGSDMCLTAPSVKDAETFFYAKLLDTLKVYLWVMPSGLETSFDFFMNILSNSLALPTTLQCSLLALLVEYVTWDTSSGFPISAPSLMYKHLQPFISLLIFSPIYDVKVHAYKLAQAAMFSTGAFDRNVNEIVSWFLFLPGFTMERSPGFEGLEVVQSLSQAVISFVCDATSTVGNSLFRHWDVLRNHIDQLREFKDLSPDFSPLSICVLQKSMRLLSSESVIFSLPEKSMISIYVYNILKYLLQTQVDAGLLASLIRSVLTERLQECGPLLRDSIDSLSEWVPLKNLLLFAGGILQKSICCYGTISDTDIPTDISFERTIGEVKKCVESGLQIERTGLTKAFLAAVICAPPAELLLHFPSIMAILQDLQVPPMFLASIVFLEPFFMSGMLKLWPKIFFYGLDLAVSAVSSNNTTEQSLVEEMVPNIDADSEYASAACTFANLLRQAPFHVLFAATINFDAHHLSESSKLVQLLCSKLSARVSDSRISQLRLLLFWFNQIRSSYAVKPLAEYEQRSKVCHILIEHLLSNLLASESHSECCIDSVILPEVEAGEVANTVLCHPVVFALLLRPLSCNNECSTGDSSIRTFDDSFDALLGFCGDKIHKIDKYILKLVMTTVDNLFAVSNGGQLILNDVDSKRLEKALNNLVQTLYHELREKLNLCIQTEDWVYLVPSFYVCHALARILSPFELLELVSWVLGKLKMGSSVRHIGYRKSTLHIVFCLAADAFETLATYLQQGVTEGAPIHGTWELQEKCFDSGLIEEIYVQVCKYATEYELDSAYIFLLKAISAVHRQKHMQHDIVHPLSLVLTRIVHGTPIEVIYHCVSRTSRDKAKLLSLLVEISPLYSSVFGHFLLGVLNKESRLHDKVVHDTCSTIAEESYLRLLPASLSYLNSVSVRFQKQYCKQVSNVSAYYTRLLLNGFSGWKNFVCRPEFQESFDEVFPCSVEELFNLVNNSVLGKSICMLRYHCMLNGHMKQQERLKLFKTVCKSSETLDRLLDCDIHEIELYSVGESLNLINRVLGKISFSSLLLFPKDDQVVSLAKESNGNAKEVSLEKFYEKESKARIKFMGMLVGTWCRMVKKFPPSADVSEKERPKNCLLLYRFLEICILRTILQLTMEMNGVLIQLESIPFLDKLSESALLHRFQDPLTLKVLRSILASLSTGRFSCSSYLQRLLSHSQFGPIIQSCTELFTSQVGTFFKPMSSILRSVGVPLSNLKNELQQSTMYSRRLEIVKLLRVLILLHLRQCGSGGEICINLKDLYLLLLSSYGATVCEVDLEIHSLMRKIRTVEESVCVDAAKRHYLWGRSALGMRKVVAVDKDPSPVGTADTEAVEEHQRNYYRENFPIDPRICAATVLHFPYQRTETDEPLKLDDSQSSSFEMYKSEGSGADDVQRYDPVFVLEFSVHTLSIGYIDPIEFAGLGLLAVAFVSISSPDVGLRKLGYETLGRYKTALEICKRKKETMGLRLLMSYIQNAIEEPWQRIPSVISLFAAESSFILLNSLNDHHKTLISYLENSSRVDMKKVPMVSSNSIHFRAERQWILRLIYAGLNSDEDGQMFMYNSIMKELLSFYSSPHSDSESKKLILLIVKKAVKLHKITHHLVKDCGLLSWLSSVLPISSRFQTGYEKNVFSEHLLAMVEVTAEIVSSRSVVEWLQNYALEQLMGLASHLYNILVGGLESLKGDGLLLNSVMEVLVSTLKISQERKTYQPHFTLSFEGLVQVYRAYSQCAIATSREAAELGLQMILMSIPSPDILLMEEATFSRFLMWAISVAMASDSRRRELVSKASQASTLTRPEEAQSESEECFLLKLQRWLVGAVILGKLSSTFPDARGTLSARSTSNLQSLLEYIRTGGRSRCELGNSREMLAASILYLQQLLCMDCSATPSTISALCLILFSGTSQISDTVSADESLMVSLCSKVRVPPEANPAWRWSYTQAWKDVSSEEIDSLIRVEEYHACQMLSVIIANVVGKIPLESQTLSHQDIEKSGVFEWERSLIEG</sequence>
<dbReference type="EMBL" id="OZ034813">
    <property type="protein sequence ID" value="CAL1354245.1"/>
    <property type="molecule type" value="Genomic_DNA"/>
</dbReference>
<dbReference type="InterPro" id="IPR039844">
    <property type="entry name" value="URB1"/>
</dbReference>
<dbReference type="PANTHER" id="PTHR13500:SF0">
    <property type="entry name" value="NUCLEOLAR PRE-RIBOSOMAL-ASSOCIATED PROTEIN 1"/>
    <property type="match status" value="1"/>
</dbReference>
<organism evidence="3 4">
    <name type="scientific">Linum trigynum</name>
    <dbReference type="NCBI Taxonomy" id="586398"/>
    <lineage>
        <taxon>Eukaryota</taxon>
        <taxon>Viridiplantae</taxon>
        <taxon>Streptophyta</taxon>
        <taxon>Embryophyta</taxon>
        <taxon>Tracheophyta</taxon>
        <taxon>Spermatophyta</taxon>
        <taxon>Magnoliopsida</taxon>
        <taxon>eudicotyledons</taxon>
        <taxon>Gunneridae</taxon>
        <taxon>Pentapetalae</taxon>
        <taxon>rosids</taxon>
        <taxon>fabids</taxon>
        <taxon>Malpighiales</taxon>
        <taxon>Linaceae</taxon>
        <taxon>Linum</taxon>
    </lineage>
</organism>
<dbReference type="Proteomes" id="UP001497516">
    <property type="component" value="Chromosome 1"/>
</dbReference>
<proteinExistence type="predicted"/>
<evidence type="ECO:0000313" key="3">
    <source>
        <dbReference type="EMBL" id="CAL1354245.1"/>
    </source>
</evidence>
<gene>
    <name evidence="3" type="ORF">LTRI10_LOCUS2078</name>
</gene>
<keyword evidence="4" id="KW-1185">Reference proteome</keyword>
<feature type="domain" description="URB1 N-terminal" evidence="1">
    <location>
        <begin position="78"/>
        <end position="384"/>
    </location>
</feature>
<name>A0AAV2CER2_9ROSI</name>
<evidence type="ECO:0000259" key="1">
    <source>
        <dbReference type="Pfam" id="PF11707"/>
    </source>
</evidence>
<evidence type="ECO:0000259" key="2">
    <source>
        <dbReference type="Pfam" id="PF16201"/>
    </source>
</evidence>
<protein>
    <recommendedName>
        <fullName evidence="5">Nucleolar pre-ribosomal-associated protein 1</fullName>
    </recommendedName>
</protein>
<dbReference type="Pfam" id="PF11707">
    <property type="entry name" value="Npa1"/>
    <property type="match status" value="1"/>
</dbReference>
<feature type="domain" description="URB1 C-terminal" evidence="2">
    <location>
        <begin position="2016"/>
        <end position="2202"/>
    </location>
</feature>
<dbReference type="GO" id="GO:0005730">
    <property type="term" value="C:nucleolus"/>
    <property type="evidence" value="ECO:0007669"/>
    <property type="project" value="TreeGrafter"/>
</dbReference>
<dbReference type="PANTHER" id="PTHR13500">
    <property type="entry name" value="NUCLEOLAR PRERIBOSOMAL-ASSOCIATED PROTEIN 1"/>
    <property type="match status" value="1"/>
</dbReference>
<accession>A0AAV2CER2</accession>
<evidence type="ECO:0000313" key="4">
    <source>
        <dbReference type="Proteomes" id="UP001497516"/>
    </source>
</evidence>
<dbReference type="InterPro" id="IPR032436">
    <property type="entry name" value="URB1_C"/>
</dbReference>
<dbReference type="InterPro" id="IPR021714">
    <property type="entry name" value="URB1_N"/>
</dbReference>